<feature type="domain" description="Transposase MuDR plant" evidence="2">
    <location>
        <begin position="200"/>
        <end position="263"/>
    </location>
</feature>
<accession>A0A445DUS7</accession>
<feature type="region of interest" description="Disordered" evidence="1">
    <location>
        <begin position="1"/>
        <end position="24"/>
    </location>
</feature>
<organism evidence="3 4">
    <name type="scientific">Arachis hypogaea</name>
    <name type="common">Peanut</name>
    <dbReference type="NCBI Taxonomy" id="3818"/>
    <lineage>
        <taxon>Eukaryota</taxon>
        <taxon>Viridiplantae</taxon>
        <taxon>Streptophyta</taxon>
        <taxon>Embryophyta</taxon>
        <taxon>Tracheophyta</taxon>
        <taxon>Spermatophyta</taxon>
        <taxon>Magnoliopsida</taxon>
        <taxon>eudicotyledons</taxon>
        <taxon>Gunneridae</taxon>
        <taxon>Pentapetalae</taxon>
        <taxon>rosids</taxon>
        <taxon>fabids</taxon>
        <taxon>Fabales</taxon>
        <taxon>Fabaceae</taxon>
        <taxon>Papilionoideae</taxon>
        <taxon>50 kb inversion clade</taxon>
        <taxon>dalbergioids sensu lato</taxon>
        <taxon>Dalbergieae</taxon>
        <taxon>Pterocarpus clade</taxon>
        <taxon>Arachis</taxon>
    </lineage>
</organism>
<comment type="caution">
    <text evidence="3">The sequence shown here is derived from an EMBL/GenBank/DDBJ whole genome shotgun (WGS) entry which is preliminary data.</text>
</comment>
<keyword evidence="4" id="KW-1185">Reference proteome</keyword>
<name>A0A445DUS7_ARAHY</name>
<evidence type="ECO:0000313" key="4">
    <source>
        <dbReference type="Proteomes" id="UP000289738"/>
    </source>
</evidence>
<sequence>MPQPTAILKPWSKGKETNKAKPKRVCKNTKIAAACGRRPLTIAAATGNNAKIIEESSDSHDSDDSAEDEAYRPGSEEVSSEEDLPLDRSATNTNVKLRSRPEKKLTKEKKVVMVEDDGPVCADSDSEDDEIIFGLISKFGSSVAPYHDVQDDVYNDSDGGDSWHSKEMKTPPNSEDELEEVDSDDIFPAFREEGRFGELRLEVGMNFTTKMEFKEAVREYCIQEGRRIWFKKNDNVRMRAVCKEESCGWLVYASNNTENNCWQIKTFNDDHTCARNTKNRLANRKWLACKLVKKLRKYPNLRHSEAAQYFKTKCDLELNKSCPKRATSEEAVAAAEAAAAQPTVANGGEGQANSAVPVPQAPTKINLDQSEPPLEAHDDSQHFIPSPVRPSKLPLKRKLAKYYEKTASGSSNPPATTPPAATPPGSSHTARNPPPNPMQGAT</sequence>
<gene>
    <name evidence="3" type="ORF">Ahy_A03g013162</name>
</gene>
<feature type="compositionally biased region" description="Pro residues" evidence="1">
    <location>
        <begin position="432"/>
        <end position="442"/>
    </location>
</feature>
<dbReference type="PANTHER" id="PTHR31973:SF187">
    <property type="entry name" value="MUTATOR TRANSPOSASE MUDRA PROTEIN"/>
    <property type="match status" value="1"/>
</dbReference>
<dbReference type="AlphaFoldDB" id="A0A445DUS7"/>
<feature type="region of interest" description="Disordered" evidence="1">
    <location>
        <begin position="45"/>
        <end position="102"/>
    </location>
</feature>
<dbReference type="PANTHER" id="PTHR31973">
    <property type="entry name" value="POLYPROTEIN, PUTATIVE-RELATED"/>
    <property type="match status" value="1"/>
</dbReference>
<dbReference type="Pfam" id="PF03108">
    <property type="entry name" value="DBD_Tnp_Mut"/>
    <property type="match status" value="1"/>
</dbReference>
<evidence type="ECO:0000313" key="3">
    <source>
        <dbReference type="EMBL" id="RYR66955.1"/>
    </source>
</evidence>
<feature type="region of interest" description="Disordered" evidence="1">
    <location>
        <begin position="154"/>
        <end position="178"/>
    </location>
</feature>
<proteinExistence type="predicted"/>
<evidence type="ECO:0000256" key="1">
    <source>
        <dbReference type="SAM" id="MobiDB-lite"/>
    </source>
</evidence>
<dbReference type="EMBL" id="SDMP01000003">
    <property type="protein sequence ID" value="RYR66955.1"/>
    <property type="molecule type" value="Genomic_DNA"/>
</dbReference>
<dbReference type="Proteomes" id="UP000289738">
    <property type="component" value="Chromosome A03"/>
</dbReference>
<dbReference type="InterPro" id="IPR004332">
    <property type="entry name" value="Transposase_MuDR"/>
</dbReference>
<feature type="region of interest" description="Disordered" evidence="1">
    <location>
        <begin position="345"/>
        <end position="442"/>
    </location>
</feature>
<evidence type="ECO:0000259" key="2">
    <source>
        <dbReference type="Pfam" id="PF03108"/>
    </source>
</evidence>
<protein>
    <recommendedName>
        <fullName evidence="2">Transposase MuDR plant domain-containing protein</fullName>
    </recommendedName>
</protein>
<feature type="compositionally biased region" description="Basic and acidic residues" evidence="1">
    <location>
        <begin position="52"/>
        <end position="75"/>
    </location>
</feature>
<reference evidence="3 4" key="1">
    <citation type="submission" date="2019-01" db="EMBL/GenBank/DDBJ databases">
        <title>Sequencing of cultivated peanut Arachis hypogaea provides insights into genome evolution and oil improvement.</title>
        <authorList>
            <person name="Chen X."/>
        </authorList>
    </citation>
    <scope>NUCLEOTIDE SEQUENCE [LARGE SCALE GENOMIC DNA]</scope>
    <source>
        <strain evidence="4">cv. Fuhuasheng</strain>
        <tissue evidence="3">Leaves</tissue>
    </source>
</reference>